<dbReference type="InterPro" id="IPR036179">
    <property type="entry name" value="Ig-like_dom_sf"/>
</dbReference>
<evidence type="ECO:0000259" key="1">
    <source>
        <dbReference type="PROSITE" id="PS50835"/>
    </source>
</evidence>
<organism evidence="2 3">
    <name type="scientific">Ranitomeya imitator</name>
    <name type="common">mimic poison frog</name>
    <dbReference type="NCBI Taxonomy" id="111125"/>
    <lineage>
        <taxon>Eukaryota</taxon>
        <taxon>Metazoa</taxon>
        <taxon>Chordata</taxon>
        <taxon>Craniata</taxon>
        <taxon>Vertebrata</taxon>
        <taxon>Euteleostomi</taxon>
        <taxon>Amphibia</taxon>
        <taxon>Batrachia</taxon>
        <taxon>Anura</taxon>
        <taxon>Neobatrachia</taxon>
        <taxon>Hyloidea</taxon>
        <taxon>Dendrobatidae</taxon>
        <taxon>Dendrobatinae</taxon>
        <taxon>Ranitomeya</taxon>
    </lineage>
</organism>
<protein>
    <recommendedName>
        <fullName evidence="1">Ig-like domain-containing protein</fullName>
    </recommendedName>
</protein>
<dbReference type="SUPFAM" id="SSF48726">
    <property type="entry name" value="Immunoglobulin"/>
    <property type="match status" value="1"/>
</dbReference>
<dbReference type="CDD" id="cd00096">
    <property type="entry name" value="Ig"/>
    <property type="match status" value="1"/>
</dbReference>
<name>A0ABN9MN03_9NEOB</name>
<evidence type="ECO:0000313" key="2">
    <source>
        <dbReference type="EMBL" id="CAJ0966985.1"/>
    </source>
</evidence>
<comment type="caution">
    <text evidence="2">The sequence shown here is derived from an EMBL/GenBank/DDBJ whole genome shotgun (WGS) entry which is preliminary data.</text>
</comment>
<dbReference type="Gene3D" id="2.60.40.10">
    <property type="entry name" value="Immunoglobulins"/>
    <property type="match status" value="1"/>
</dbReference>
<dbReference type="InterPro" id="IPR013783">
    <property type="entry name" value="Ig-like_fold"/>
</dbReference>
<proteinExistence type="predicted"/>
<dbReference type="InterPro" id="IPR003599">
    <property type="entry name" value="Ig_sub"/>
</dbReference>
<dbReference type="InterPro" id="IPR007110">
    <property type="entry name" value="Ig-like_dom"/>
</dbReference>
<feature type="domain" description="Ig-like" evidence="1">
    <location>
        <begin position="16"/>
        <end position="123"/>
    </location>
</feature>
<evidence type="ECO:0000313" key="3">
    <source>
        <dbReference type="Proteomes" id="UP001176940"/>
    </source>
</evidence>
<gene>
    <name evidence="2" type="ORF">RIMI_LOCUS21862196</name>
</gene>
<sequence>MSQIMSGFMKEKEKADAVLEISVDSNIVANIGDTVKLKCVLQGLEGPMDLKKLMVQWYTRGKQIAEFDDKIQISKTGLSMSLEGLMKGDATLTIQSFTAEDAGNYRCYFYYKSDHTMKQTVLSANGTPTQSVSDVELSTCETVLDKKLDKIIDWISKVESKLAEVQSGCSSQKHKTLGN</sequence>
<dbReference type="Pfam" id="PF07686">
    <property type="entry name" value="V-set"/>
    <property type="match status" value="1"/>
</dbReference>
<dbReference type="Proteomes" id="UP001176940">
    <property type="component" value="Unassembled WGS sequence"/>
</dbReference>
<accession>A0ABN9MN03</accession>
<dbReference type="PROSITE" id="PS50835">
    <property type="entry name" value="IG_LIKE"/>
    <property type="match status" value="1"/>
</dbReference>
<dbReference type="EMBL" id="CAUEEQ010077949">
    <property type="protein sequence ID" value="CAJ0966985.1"/>
    <property type="molecule type" value="Genomic_DNA"/>
</dbReference>
<dbReference type="InterPro" id="IPR013106">
    <property type="entry name" value="Ig_V-set"/>
</dbReference>
<keyword evidence="3" id="KW-1185">Reference proteome</keyword>
<dbReference type="SMART" id="SM00409">
    <property type="entry name" value="IG"/>
    <property type="match status" value="1"/>
</dbReference>
<reference evidence="2" key="1">
    <citation type="submission" date="2023-07" db="EMBL/GenBank/DDBJ databases">
        <authorList>
            <person name="Stuckert A."/>
        </authorList>
    </citation>
    <scope>NUCLEOTIDE SEQUENCE</scope>
</reference>